<dbReference type="UniPathway" id="UPA00539"/>
<reference evidence="4" key="1">
    <citation type="submission" date="2020-12" db="EMBL/GenBank/DDBJ databases">
        <title>Sedimentitalea sp. nov., isolated from sand in Incheon.</title>
        <authorList>
            <person name="Kim W."/>
        </authorList>
    </citation>
    <scope>NUCLEOTIDE SEQUENCE</scope>
    <source>
        <strain evidence="4">CAU 1593</strain>
    </source>
</reference>
<keyword evidence="5" id="KW-1185">Reference proteome</keyword>
<comment type="subunit">
    <text evidence="2">Monomer. Interacts with PqqE.</text>
</comment>
<dbReference type="InterPro" id="IPR022479">
    <property type="entry name" value="PqqD_bac"/>
</dbReference>
<dbReference type="RefSeq" id="WP_199024367.1">
    <property type="nucleotide sequence ID" value="NZ_JAELVR010000005.1"/>
</dbReference>
<dbReference type="GO" id="GO:0018189">
    <property type="term" value="P:pyrroloquinoline quinone biosynthetic process"/>
    <property type="evidence" value="ECO:0007669"/>
    <property type="project" value="UniProtKB-UniPathway"/>
</dbReference>
<evidence type="ECO:0000313" key="4">
    <source>
        <dbReference type="EMBL" id="MBJ6371499.1"/>
    </source>
</evidence>
<comment type="pathway">
    <text evidence="1">Cofactor biosynthesis; pyrroloquinoline quinone biosynthesis.</text>
</comment>
<evidence type="ECO:0000256" key="3">
    <source>
        <dbReference type="ARBA" id="ARBA00022905"/>
    </source>
</evidence>
<keyword evidence="3" id="KW-0884">PQQ biosynthesis</keyword>
<evidence type="ECO:0000256" key="1">
    <source>
        <dbReference type="ARBA" id="ARBA00004886"/>
    </source>
</evidence>
<evidence type="ECO:0000313" key="5">
    <source>
        <dbReference type="Proteomes" id="UP000619079"/>
    </source>
</evidence>
<dbReference type="GO" id="GO:0048038">
    <property type="term" value="F:quinone binding"/>
    <property type="evidence" value="ECO:0007669"/>
    <property type="project" value="InterPro"/>
</dbReference>
<comment type="caution">
    <text evidence="4">The sequence shown here is derived from an EMBL/GenBank/DDBJ whole genome shotgun (WGS) entry which is preliminary data.</text>
</comment>
<dbReference type="Gene3D" id="1.10.10.1150">
    <property type="entry name" value="Coenzyme PQQ synthesis protein D (PqqD)"/>
    <property type="match status" value="1"/>
</dbReference>
<proteinExistence type="predicted"/>
<dbReference type="InterPro" id="IPR008792">
    <property type="entry name" value="PQQD"/>
</dbReference>
<dbReference type="EMBL" id="JAELVR010000005">
    <property type="protein sequence ID" value="MBJ6371499.1"/>
    <property type="molecule type" value="Genomic_DNA"/>
</dbReference>
<dbReference type="Proteomes" id="UP000619079">
    <property type="component" value="Unassembled WGS sequence"/>
</dbReference>
<evidence type="ECO:0000256" key="2">
    <source>
        <dbReference type="ARBA" id="ARBA00011741"/>
    </source>
</evidence>
<gene>
    <name evidence="4" type="primary">pqqD</name>
    <name evidence="4" type="ORF">JF290_08160</name>
</gene>
<accession>A0A8J7LS28</accession>
<protein>
    <submittedName>
        <fullName evidence="4">Pyrroloquinoline quinone biosynthesis peptide chaperone PqqD</fullName>
    </submittedName>
</protein>
<sequence>MTLELAPTDKPILPRGVRVHQDRVRGGKVLLAPEKAITLDPIGEAILSRVTGTASFEEIVADLASTYDAPVEQIAKDVQRFLVSLRARLYLQVAS</sequence>
<organism evidence="4 5">
    <name type="scientific">Sedimentitalea arenosa</name>
    <dbReference type="NCBI Taxonomy" id="2798803"/>
    <lineage>
        <taxon>Bacteria</taxon>
        <taxon>Pseudomonadati</taxon>
        <taxon>Pseudomonadota</taxon>
        <taxon>Alphaproteobacteria</taxon>
        <taxon>Rhodobacterales</taxon>
        <taxon>Paracoccaceae</taxon>
        <taxon>Sedimentitalea</taxon>
    </lineage>
</organism>
<dbReference type="AlphaFoldDB" id="A0A8J7LS28"/>
<name>A0A8J7LS28_9RHOB</name>
<dbReference type="InterPro" id="IPR041881">
    <property type="entry name" value="PqqD_sf"/>
</dbReference>
<dbReference type="Pfam" id="PF05402">
    <property type="entry name" value="PqqD"/>
    <property type="match status" value="1"/>
</dbReference>
<dbReference type="NCBIfam" id="TIGR03859">
    <property type="entry name" value="PQQ_PqqD"/>
    <property type="match status" value="1"/>
</dbReference>